<reference evidence="16 17" key="2">
    <citation type="journal article" date="2013" name="Environ. Sci. Technol.">
        <title>The 4-tert-butylphenol-utilizing bacterium Sphingobium fuliginis OMI can degrade bisphenols via phenolic ring hydroxylation and meta-cleavage pathway.</title>
        <authorList>
            <person name="Ogata Y."/>
            <person name="Goda S."/>
            <person name="Toyama T."/>
            <person name="Sei K."/>
            <person name="Ike M."/>
        </authorList>
    </citation>
    <scope>NUCLEOTIDE SEQUENCE [LARGE SCALE GENOMIC DNA]</scope>
    <source>
        <strain evidence="16 17">OMI</strain>
    </source>
</reference>
<evidence type="ECO:0000256" key="2">
    <source>
        <dbReference type="ARBA" id="ARBA00022448"/>
    </source>
</evidence>
<dbReference type="Gene3D" id="2.40.170.20">
    <property type="entry name" value="TonB-dependent receptor, beta-barrel domain"/>
    <property type="match status" value="1"/>
</dbReference>
<dbReference type="PANTHER" id="PTHR47234">
    <property type="match status" value="1"/>
</dbReference>
<protein>
    <submittedName>
        <fullName evidence="16">TonB-dependent receptor</fullName>
    </submittedName>
</protein>
<gene>
    <name evidence="16" type="ORF">SFOMI_4639</name>
</gene>
<feature type="region of interest" description="Disordered" evidence="12">
    <location>
        <begin position="85"/>
        <end position="111"/>
    </location>
</feature>
<dbReference type="InterPro" id="IPR010917">
    <property type="entry name" value="TonB_rcpt_CS"/>
</dbReference>
<feature type="domain" description="TonB-dependent receptor-like beta-barrel" evidence="14">
    <location>
        <begin position="404"/>
        <end position="929"/>
    </location>
</feature>
<reference evidence="16 17" key="1">
    <citation type="journal article" date="2013" name="Biodegradation">
        <title>Occurrence of 4-tert-butylphenol (4-t-BP) biodegradation in an aquatic sample caused by the presence of Spirodela polyrrhiza and isolation of a 4-t-BP-utilizing bacterium.</title>
        <authorList>
            <person name="Ogata Y."/>
            <person name="Toyama T."/>
            <person name="Yu N."/>
            <person name="Wang X."/>
            <person name="Sei K."/>
            <person name="Ike M."/>
        </authorList>
    </citation>
    <scope>NUCLEOTIDE SEQUENCE [LARGE SCALE GENOMIC DNA]</scope>
    <source>
        <strain evidence="16 17">OMI</strain>
    </source>
</reference>
<evidence type="ECO:0000256" key="10">
    <source>
        <dbReference type="PROSITE-ProRule" id="PRU10144"/>
    </source>
</evidence>
<evidence type="ECO:0000256" key="9">
    <source>
        <dbReference type="PROSITE-ProRule" id="PRU01360"/>
    </source>
</evidence>
<keyword evidence="4 9" id="KW-0812">Transmembrane</keyword>
<dbReference type="SUPFAM" id="SSF56935">
    <property type="entry name" value="Porins"/>
    <property type="match status" value="1"/>
</dbReference>
<evidence type="ECO:0000256" key="4">
    <source>
        <dbReference type="ARBA" id="ARBA00022692"/>
    </source>
</evidence>
<dbReference type="Pfam" id="PF00593">
    <property type="entry name" value="TonB_dep_Rec_b-barrel"/>
    <property type="match status" value="1"/>
</dbReference>
<dbReference type="PROSITE" id="PS01156">
    <property type="entry name" value="TONB_DEPENDENT_REC_2"/>
    <property type="match status" value="1"/>
</dbReference>
<evidence type="ECO:0000256" key="7">
    <source>
        <dbReference type="ARBA" id="ARBA00023136"/>
    </source>
</evidence>
<evidence type="ECO:0000256" key="3">
    <source>
        <dbReference type="ARBA" id="ARBA00022452"/>
    </source>
</evidence>
<evidence type="ECO:0000313" key="16">
    <source>
        <dbReference type="EMBL" id="GAY24061.1"/>
    </source>
</evidence>
<keyword evidence="7 9" id="KW-0472">Membrane</keyword>
<evidence type="ECO:0000256" key="5">
    <source>
        <dbReference type="ARBA" id="ARBA00022729"/>
    </source>
</evidence>
<comment type="subcellular location">
    <subcellularLocation>
        <location evidence="1 9">Cell outer membrane</location>
        <topology evidence="1 9">Multi-pass membrane protein</topology>
    </subcellularLocation>
</comment>
<comment type="similarity">
    <text evidence="9 11">Belongs to the TonB-dependent receptor family.</text>
</comment>
<dbReference type="InterPro" id="IPR000531">
    <property type="entry name" value="Beta-barrel_TonB"/>
</dbReference>
<dbReference type="InterPro" id="IPR036942">
    <property type="entry name" value="Beta-barrel_TonB_sf"/>
</dbReference>
<evidence type="ECO:0000256" key="6">
    <source>
        <dbReference type="ARBA" id="ARBA00023077"/>
    </source>
</evidence>
<dbReference type="InterPro" id="IPR037066">
    <property type="entry name" value="Plug_dom_sf"/>
</dbReference>
<evidence type="ECO:0000256" key="1">
    <source>
        <dbReference type="ARBA" id="ARBA00004571"/>
    </source>
</evidence>
<comment type="caution">
    <text evidence="16">The sequence shown here is derived from an EMBL/GenBank/DDBJ whole genome shotgun (WGS) entry which is preliminary data.</text>
</comment>
<dbReference type="EMBL" id="BEWI01000032">
    <property type="protein sequence ID" value="GAY24061.1"/>
    <property type="molecule type" value="Genomic_DNA"/>
</dbReference>
<name>A0A292ZMG7_SPHSA</name>
<evidence type="ECO:0000259" key="15">
    <source>
        <dbReference type="Pfam" id="PF07715"/>
    </source>
</evidence>
<accession>A0A292ZMG7</accession>
<feature type="domain" description="TonB-dependent receptor plug" evidence="15">
    <location>
        <begin position="65"/>
        <end position="179"/>
    </location>
</feature>
<dbReference type="Proteomes" id="UP000221538">
    <property type="component" value="Unassembled WGS sequence"/>
</dbReference>
<dbReference type="PROSITE" id="PS52016">
    <property type="entry name" value="TONB_DEPENDENT_REC_3"/>
    <property type="match status" value="1"/>
</dbReference>
<feature type="short sequence motif" description="TonB C-terminal box" evidence="10">
    <location>
        <begin position="951"/>
        <end position="968"/>
    </location>
</feature>
<dbReference type="InterPro" id="IPR012910">
    <property type="entry name" value="Plug_dom"/>
</dbReference>
<dbReference type="GO" id="GO:0009279">
    <property type="term" value="C:cell outer membrane"/>
    <property type="evidence" value="ECO:0007669"/>
    <property type="project" value="UniProtKB-SubCell"/>
</dbReference>
<dbReference type="InterPro" id="IPR039426">
    <property type="entry name" value="TonB-dep_rcpt-like"/>
</dbReference>
<dbReference type="AlphaFoldDB" id="A0A292ZMG7"/>
<evidence type="ECO:0000256" key="12">
    <source>
        <dbReference type="SAM" id="MobiDB-lite"/>
    </source>
</evidence>
<evidence type="ECO:0000259" key="14">
    <source>
        <dbReference type="Pfam" id="PF00593"/>
    </source>
</evidence>
<keyword evidence="8 9" id="KW-0998">Cell outer membrane</keyword>
<keyword evidence="16" id="KW-0675">Receptor</keyword>
<feature type="chain" id="PRO_5012832807" evidence="13">
    <location>
        <begin position="25"/>
        <end position="968"/>
    </location>
</feature>
<evidence type="ECO:0000256" key="13">
    <source>
        <dbReference type="SAM" id="SignalP"/>
    </source>
</evidence>
<evidence type="ECO:0000256" key="8">
    <source>
        <dbReference type="ARBA" id="ARBA00023237"/>
    </source>
</evidence>
<keyword evidence="5 13" id="KW-0732">Signal</keyword>
<evidence type="ECO:0000256" key="11">
    <source>
        <dbReference type="RuleBase" id="RU003357"/>
    </source>
</evidence>
<dbReference type="PANTHER" id="PTHR47234:SF3">
    <property type="entry name" value="SECRETIN_TONB SHORT N-TERMINAL DOMAIN-CONTAINING PROTEIN"/>
    <property type="match status" value="1"/>
</dbReference>
<keyword evidence="3 9" id="KW-1134">Transmembrane beta strand</keyword>
<proteinExistence type="inferred from homology"/>
<evidence type="ECO:0000313" key="17">
    <source>
        <dbReference type="Proteomes" id="UP000221538"/>
    </source>
</evidence>
<dbReference type="Pfam" id="PF07715">
    <property type="entry name" value="Plug"/>
    <property type="match status" value="1"/>
</dbReference>
<dbReference type="RefSeq" id="WP_099186664.1">
    <property type="nucleotide sequence ID" value="NZ_BEWI01000032.1"/>
</dbReference>
<sequence>MKLSVASATCVGVSLLALVAPAMAQTAPQVDGAQLRSEDPADAGTDAGASDIIVTGSRIVRDGYTAPTPVTVATTEDLVKATPTNVPDALNKLPQFQNSSSPSRSSHNFANSASHGNVLNLRGVGGNRTLILFDGMRVAPTTYQGTVDTNVIPNALLQRVDIVTAGASAAYGSDAVAGVVNFVLNRKLTGLTGSVQAGVSQRGDNGNQRISLAGGMDLFGGRGHLLLSGEYYNNDGMLRSDRKGGNSNYVYVGSVPGSSATPGSNANPRILQNNIHLIFASDNGKILDGPFANYQINGDGTIRPFDNGTPTGTAAFNIGGDGFVIPSDVHAVAPLRTYQTFGRFSYDVTDDINFFVQGNFTRSELSYISQSNAWVGTQNAPVFQGNPFIPAQIEAALTPGQQFNIGKYSGDSAKKPFTQERTDFWMATAGLEGNLGDGWKWSVNYTHGSSRHSVDQHGLYDYQKAYAALDAVRDTNGNIVCRPTLSADPVIRARFAGCQPLNIFLTGDAYTNQPGYDYATGTMSYDARIKHDAAALQFQGSPFELPGGPVDIVVGGEWRRQSLDLTSNSDPSLLDTAAERSEYFAGLRGVSSTSLFYWLTNVGQAQGSVTVKEAFGEINLPIVRDMPFLNSLELNGAGRITDYSTSGQVETWKVGLTWKPVQDILLRGTISRDIRAPTLFDLFAGDQSGIGLLTDPVSGQSGNVSTVSGGNRLLDPEKAKTRTFGFVLTPRFLPGFSLSADYFNLKIDGAIGTLDTTRIVQNCVANASAPECALITRPSPTAFPSLVRIAAANIARLETAGVDIDASYATRLGNGNFSARAYVSWLDKYVTQQSAAVPAYDSAGYGINNGPIARPKWRGTLNLNYVSDGGLTIFVSEQYTGPVKVGSREPNNNYSGAKAPSVWYTDLTISQKIEGWGGSLEPFITINNLFDRDPPLVAADIPGVNLPTIISTYDTVGRAFAAGVRFKF</sequence>
<feature type="signal peptide" evidence="13">
    <location>
        <begin position="1"/>
        <end position="24"/>
    </location>
</feature>
<organism evidence="16 17">
    <name type="scientific">Sphingobium fuliginis (strain ATCC 27551)</name>
    <dbReference type="NCBI Taxonomy" id="336203"/>
    <lineage>
        <taxon>Bacteria</taxon>
        <taxon>Pseudomonadati</taxon>
        <taxon>Pseudomonadota</taxon>
        <taxon>Alphaproteobacteria</taxon>
        <taxon>Sphingomonadales</taxon>
        <taxon>Sphingomonadaceae</taxon>
        <taxon>Sphingobium</taxon>
    </lineage>
</organism>
<keyword evidence="6 11" id="KW-0798">TonB box</keyword>
<feature type="compositionally biased region" description="Low complexity" evidence="12">
    <location>
        <begin position="98"/>
        <end position="111"/>
    </location>
</feature>
<dbReference type="Gene3D" id="2.170.130.10">
    <property type="entry name" value="TonB-dependent receptor, plug domain"/>
    <property type="match status" value="1"/>
</dbReference>
<keyword evidence="2 9" id="KW-0813">Transport</keyword>